<protein>
    <submittedName>
        <fullName evidence="1">Uncharacterized protein</fullName>
    </submittedName>
</protein>
<accession>A0A316DAY9</accession>
<evidence type="ECO:0000313" key="1">
    <source>
        <dbReference type="EMBL" id="PWK14972.1"/>
    </source>
</evidence>
<reference evidence="1 2" key="1">
    <citation type="submission" date="2018-05" db="EMBL/GenBank/DDBJ databases">
        <title>Genomic Encyclopedia of Type Strains, Phase IV (KMG-IV): sequencing the most valuable type-strain genomes for metagenomic binning, comparative biology and taxonomic classification.</title>
        <authorList>
            <person name="Goeker M."/>
        </authorList>
    </citation>
    <scope>NUCLEOTIDE SEQUENCE [LARGE SCALE GENOMIC DNA]</scope>
    <source>
        <strain evidence="1 2">DSM 18773</strain>
    </source>
</reference>
<dbReference type="Proteomes" id="UP000245634">
    <property type="component" value="Unassembled WGS sequence"/>
</dbReference>
<keyword evidence="2" id="KW-1185">Reference proteome</keyword>
<sequence length="59" mass="6484">MKHAGRVIITAPSSRQSLFASESWQKVVDSAVANAQFQVEKDPSVRRLKEKLFAVKVGG</sequence>
<gene>
    <name evidence="1" type="ORF">C7459_104176</name>
</gene>
<dbReference type="RefSeq" id="WP_109687418.1">
    <property type="nucleotide sequence ID" value="NZ_QGGL01000004.1"/>
</dbReference>
<proteinExistence type="predicted"/>
<organism evidence="1 2">
    <name type="scientific">Tumebacillus permanentifrigoris</name>
    <dbReference type="NCBI Taxonomy" id="378543"/>
    <lineage>
        <taxon>Bacteria</taxon>
        <taxon>Bacillati</taxon>
        <taxon>Bacillota</taxon>
        <taxon>Bacilli</taxon>
        <taxon>Bacillales</taxon>
        <taxon>Alicyclobacillaceae</taxon>
        <taxon>Tumebacillus</taxon>
    </lineage>
</organism>
<evidence type="ECO:0000313" key="2">
    <source>
        <dbReference type="Proteomes" id="UP000245634"/>
    </source>
</evidence>
<dbReference type="EMBL" id="QGGL01000004">
    <property type="protein sequence ID" value="PWK14972.1"/>
    <property type="molecule type" value="Genomic_DNA"/>
</dbReference>
<comment type="caution">
    <text evidence="1">The sequence shown here is derived from an EMBL/GenBank/DDBJ whole genome shotgun (WGS) entry which is preliminary data.</text>
</comment>
<dbReference type="AlphaFoldDB" id="A0A316DAY9"/>
<name>A0A316DAY9_9BACL</name>